<keyword evidence="6" id="KW-1133">Transmembrane helix</keyword>
<dbReference type="EMBL" id="JAVJGV010000096">
    <property type="protein sequence ID" value="MDR5604040.1"/>
    <property type="molecule type" value="Genomic_DNA"/>
</dbReference>
<evidence type="ECO:0000313" key="8">
    <source>
        <dbReference type="EMBL" id="MDR5604040.1"/>
    </source>
</evidence>
<evidence type="ECO:0000313" key="9">
    <source>
        <dbReference type="Proteomes" id="UP001255050"/>
    </source>
</evidence>
<evidence type="ECO:0000256" key="1">
    <source>
        <dbReference type="ARBA" id="ARBA00004168"/>
    </source>
</evidence>
<feature type="transmembrane region" description="Helical" evidence="6">
    <location>
        <begin position="12"/>
        <end position="31"/>
    </location>
</feature>
<keyword evidence="2" id="KW-0134">Cell wall</keyword>
<organism evidence="8 9">
    <name type="scientific">Staphylococcus coagulans</name>
    <dbReference type="NCBI Taxonomy" id="74706"/>
    <lineage>
        <taxon>Bacteria</taxon>
        <taxon>Bacillati</taxon>
        <taxon>Bacillota</taxon>
        <taxon>Bacilli</taxon>
        <taxon>Bacillales</taxon>
        <taxon>Staphylococcaceae</taxon>
        <taxon>Staphylococcus</taxon>
    </lineage>
</organism>
<dbReference type="Pfam" id="PF00746">
    <property type="entry name" value="Gram_pos_anchor"/>
    <property type="match status" value="1"/>
</dbReference>
<keyword evidence="6" id="KW-0812">Transmembrane</keyword>
<dbReference type="RefSeq" id="WP_082165754.1">
    <property type="nucleotide sequence ID" value="NZ_CP092965.1"/>
</dbReference>
<evidence type="ECO:0000256" key="6">
    <source>
        <dbReference type="SAM" id="Phobius"/>
    </source>
</evidence>
<name>A0ABU1F0X8_9STAP</name>
<sequence length="38" mass="4009">MKALPQTGENESLFGTTLLGGLSIALGGYLVSRQRKSN</sequence>
<comment type="subcellular location">
    <subcellularLocation>
        <location evidence="1">Secreted</location>
        <location evidence="1">Cell wall</location>
        <topology evidence="1">Peptidoglycan-anchor</topology>
    </subcellularLocation>
</comment>
<keyword evidence="3" id="KW-0964">Secreted</keyword>
<keyword evidence="6" id="KW-0472">Membrane</keyword>
<evidence type="ECO:0000259" key="7">
    <source>
        <dbReference type="PROSITE" id="PS50847"/>
    </source>
</evidence>
<accession>A0ABU1F0X8</accession>
<feature type="domain" description="Gram-positive cocci surface proteins LPxTG" evidence="7">
    <location>
        <begin position="4"/>
        <end position="38"/>
    </location>
</feature>
<evidence type="ECO:0000256" key="3">
    <source>
        <dbReference type="ARBA" id="ARBA00022525"/>
    </source>
</evidence>
<protein>
    <submittedName>
        <fullName evidence="8">LPXTG cell wall anchor domain-containing protein</fullName>
    </submittedName>
</protein>
<evidence type="ECO:0000256" key="2">
    <source>
        <dbReference type="ARBA" id="ARBA00022512"/>
    </source>
</evidence>
<keyword evidence="5" id="KW-0572">Peptidoglycan-anchor</keyword>
<dbReference type="Proteomes" id="UP001255050">
    <property type="component" value="Unassembled WGS sequence"/>
</dbReference>
<keyword evidence="4" id="KW-0732">Signal</keyword>
<evidence type="ECO:0000256" key="4">
    <source>
        <dbReference type="ARBA" id="ARBA00022729"/>
    </source>
</evidence>
<reference evidence="8 9" key="1">
    <citation type="submission" date="2023-08" db="EMBL/GenBank/DDBJ databases">
        <title>Whole genome sequencing of Staphylococcus coagulans NN-2474.</title>
        <authorList>
            <person name="Kropotov V.S."/>
            <person name="Boriskina E.V."/>
            <person name="Gordinskaya N.A."/>
            <person name="Shkurkina I.S."/>
            <person name="Kryazhev D.V."/>
            <person name="Alekseeva A.E."/>
            <person name="Makhova M.A."/>
        </authorList>
    </citation>
    <scope>NUCLEOTIDE SEQUENCE [LARGE SCALE GENOMIC DNA]</scope>
    <source>
        <strain evidence="8 9">NN-2474</strain>
    </source>
</reference>
<gene>
    <name evidence="8" type="ORF">RCO12_11430</name>
</gene>
<dbReference type="NCBIfam" id="TIGR01167">
    <property type="entry name" value="LPXTG_anchor"/>
    <property type="match status" value="1"/>
</dbReference>
<proteinExistence type="predicted"/>
<comment type="caution">
    <text evidence="8">The sequence shown here is derived from an EMBL/GenBank/DDBJ whole genome shotgun (WGS) entry which is preliminary data.</text>
</comment>
<dbReference type="PROSITE" id="PS50847">
    <property type="entry name" value="GRAM_POS_ANCHORING"/>
    <property type="match status" value="1"/>
</dbReference>
<evidence type="ECO:0000256" key="5">
    <source>
        <dbReference type="ARBA" id="ARBA00023088"/>
    </source>
</evidence>
<keyword evidence="9" id="KW-1185">Reference proteome</keyword>
<dbReference type="InterPro" id="IPR019931">
    <property type="entry name" value="LPXTG_anchor"/>
</dbReference>